<dbReference type="InterPro" id="IPR046507">
    <property type="entry name" value="DUF6685"/>
</dbReference>
<evidence type="ECO:0000313" key="2">
    <source>
        <dbReference type="Proteomes" id="UP000285310"/>
    </source>
</evidence>
<comment type="caution">
    <text evidence="1">The sequence shown here is derived from an EMBL/GenBank/DDBJ whole genome shotgun (WGS) entry which is preliminary data.</text>
</comment>
<name>A0A423Q0Q5_9GAMM</name>
<evidence type="ECO:0000313" key="1">
    <source>
        <dbReference type="EMBL" id="ROO31833.1"/>
    </source>
</evidence>
<sequence>MIIEAEIHQTSLNSFAIEALSDEFDIFAAHAEANSECVFIDAMRPFGAAFYWIPLPDRFGPASAIFLPRSDQRARRAADVLRDAGFTDLCALLLDIAKKQQTVGDRVIELGADAVPGRINEALRNRISEQLAHL</sequence>
<gene>
    <name evidence="1" type="ORF">SAJA_02370</name>
</gene>
<reference evidence="1 2" key="1">
    <citation type="submission" date="2013-10" db="EMBL/GenBank/DDBJ databases">
        <title>Salinisphaera japonica YTM-1 Genome Sequencing.</title>
        <authorList>
            <person name="Lai Q."/>
            <person name="Li C."/>
            <person name="Shao Z."/>
        </authorList>
    </citation>
    <scope>NUCLEOTIDE SEQUENCE [LARGE SCALE GENOMIC DNA]</scope>
    <source>
        <strain evidence="1 2">YTM-1</strain>
    </source>
</reference>
<accession>A0A423Q0Q5</accession>
<dbReference type="Pfam" id="PF20390">
    <property type="entry name" value="DUF6685"/>
    <property type="match status" value="1"/>
</dbReference>
<dbReference type="EMBL" id="AYKG01000004">
    <property type="protein sequence ID" value="ROO31833.1"/>
    <property type="molecule type" value="Genomic_DNA"/>
</dbReference>
<proteinExistence type="predicted"/>
<protein>
    <submittedName>
        <fullName evidence="1">Uncharacterized protein</fullName>
    </submittedName>
</protein>
<organism evidence="1 2">
    <name type="scientific">Salinisphaera japonica YTM-1</name>
    <dbReference type="NCBI Taxonomy" id="1209778"/>
    <lineage>
        <taxon>Bacteria</taxon>
        <taxon>Pseudomonadati</taxon>
        <taxon>Pseudomonadota</taxon>
        <taxon>Gammaproteobacteria</taxon>
        <taxon>Salinisphaerales</taxon>
        <taxon>Salinisphaeraceae</taxon>
        <taxon>Salinisphaera</taxon>
    </lineage>
</organism>
<dbReference type="InParanoid" id="A0A423Q0Q5"/>
<keyword evidence="2" id="KW-1185">Reference proteome</keyword>
<dbReference type="Proteomes" id="UP000285310">
    <property type="component" value="Unassembled WGS sequence"/>
</dbReference>
<dbReference type="AlphaFoldDB" id="A0A423Q0Q5"/>